<keyword evidence="4" id="KW-1185">Reference proteome</keyword>
<name>A0A1M5VE93_9GAMM</name>
<dbReference type="PROSITE" id="PS50234">
    <property type="entry name" value="VWFA"/>
    <property type="match status" value="1"/>
</dbReference>
<dbReference type="PANTHER" id="PTHR22550">
    <property type="entry name" value="SPORE GERMINATION PROTEIN"/>
    <property type="match status" value="1"/>
</dbReference>
<feature type="domain" description="VWFA" evidence="2">
    <location>
        <begin position="95"/>
        <end position="282"/>
    </location>
</feature>
<protein>
    <submittedName>
        <fullName evidence="3">Ca-activated chloride channel family protein</fullName>
    </submittedName>
</protein>
<keyword evidence="1" id="KW-1133">Transmembrane helix</keyword>
<dbReference type="SMART" id="SM00327">
    <property type="entry name" value="VWA"/>
    <property type="match status" value="1"/>
</dbReference>
<proteinExistence type="predicted"/>
<evidence type="ECO:0000256" key="1">
    <source>
        <dbReference type="SAM" id="Phobius"/>
    </source>
</evidence>
<dbReference type="PANTHER" id="PTHR22550:SF18">
    <property type="entry name" value="VWFA DOMAIN-CONTAINING PROTEIN"/>
    <property type="match status" value="1"/>
</dbReference>
<feature type="transmembrane region" description="Helical" evidence="1">
    <location>
        <begin position="298"/>
        <end position="319"/>
    </location>
</feature>
<dbReference type="Gene3D" id="3.40.50.410">
    <property type="entry name" value="von Willebrand factor, type A domain"/>
    <property type="match status" value="1"/>
</dbReference>
<dbReference type="STRING" id="299255.SAMN02745129_2732"/>
<dbReference type="EMBL" id="FQXG01000004">
    <property type="protein sequence ID" value="SHH73488.1"/>
    <property type="molecule type" value="Genomic_DNA"/>
</dbReference>
<sequence>MVEFAHPNWLWLLPLPLLLVRWLPPYQTRQRAIQVPFLSLLAQLTGQTPGSGTSTAQPARWQRVALVLTWLLLLLALAKPMWLGPPQTRQMSGRDLMVVVDLSGSMAAKDFAQPGQQALSRLAAVKQVLAEFAQQRQGDRLGLILFGDAAYLQAPFTADQAVWLALLDQAQVGMAGQSTHLGDALGLAIKLMRSSTLEQKVVLVLTDGNDTDSLVPPLEAAKVAAAEGVTVYMVAVGDPATVGEEALDMTVIQGVAERTGGRHFLALSPTQLREVTNTLGELEPAQYQSVEYRLKQSIHYLPVAAVLLLYLTLFSWATWRRRVHG</sequence>
<reference evidence="3 4" key="1">
    <citation type="submission" date="2016-11" db="EMBL/GenBank/DDBJ databases">
        <authorList>
            <person name="Jaros S."/>
            <person name="Januszkiewicz K."/>
            <person name="Wedrychowicz H."/>
        </authorList>
    </citation>
    <scope>NUCLEOTIDE SEQUENCE [LARGE SCALE GENOMIC DNA]</scope>
    <source>
        <strain evidence="3 4">DSM 16917</strain>
    </source>
</reference>
<dbReference type="InterPro" id="IPR033881">
    <property type="entry name" value="vWA_BatA_type"/>
</dbReference>
<dbReference type="RefSeq" id="WP_067656505.1">
    <property type="nucleotide sequence ID" value="NZ_FQXG01000004.1"/>
</dbReference>
<evidence type="ECO:0000313" key="3">
    <source>
        <dbReference type="EMBL" id="SHH73488.1"/>
    </source>
</evidence>
<dbReference type="InterPro" id="IPR036465">
    <property type="entry name" value="vWFA_dom_sf"/>
</dbReference>
<accession>A0A1M5VE93</accession>
<evidence type="ECO:0000313" key="4">
    <source>
        <dbReference type="Proteomes" id="UP000184268"/>
    </source>
</evidence>
<dbReference type="AlphaFoldDB" id="A0A1M5VE93"/>
<organism evidence="3 4">
    <name type="scientific">Ferrimonas marina</name>
    <dbReference type="NCBI Taxonomy" id="299255"/>
    <lineage>
        <taxon>Bacteria</taxon>
        <taxon>Pseudomonadati</taxon>
        <taxon>Pseudomonadota</taxon>
        <taxon>Gammaproteobacteria</taxon>
        <taxon>Alteromonadales</taxon>
        <taxon>Ferrimonadaceae</taxon>
        <taxon>Ferrimonas</taxon>
    </lineage>
</organism>
<keyword evidence="1" id="KW-0812">Transmembrane</keyword>
<evidence type="ECO:0000259" key="2">
    <source>
        <dbReference type="PROSITE" id="PS50234"/>
    </source>
</evidence>
<dbReference type="OrthoDB" id="6206554at2"/>
<dbReference type="InterPro" id="IPR002035">
    <property type="entry name" value="VWF_A"/>
</dbReference>
<dbReference type="Pfam" id="PF13519">
    <property type="entry name" value="VWA_2"/>
    <property type="match status" value="1"/>
</dbReference>
<dbReference type="Proteomes" id="UP000184268">
    <property type="component" value="Unassembled WGS sequence"/>
</dbReference>
<dbReference type="SUPFAM" id="SSF53300">
    <property type="entry name" value="vWA-like"/>
    <property type="match status" value="1"/>
</dbReference>
<dbReference type="InterPro" id="IPR050768">
    <property type="entry name" value="UPF0353/GerABKA_families"/>
</dbReference>
<gene>
    <name evidence="3" type="ORF">SAMN02745129_2732</name>
</gene>
<dbReference type="CDD" id="cd01467">
    <property type="entry name" value="vWA_BatA_type"/>
    <property type="match status" value="1"/>
</dbReference>
<keyword evidence="1" id="KW-0472">Membrane</keyword>